<evidence type="ECO:0000313" key="3">
    <source>
        <dbReference type="Proteomes" id="UP000800040"/>
    </source>
</evidence>
<dbReference type="EMBL" id="ML975355">
    <property type="protein sequence ID" value="KAF1831751.1"/>
    <property type="molecule type" value="Genomic_DNA"/>
</dbReference>
<feature type="compositionally biased region" description="Basic and acidic residues" evidence="1">
    <location>
        <begin position="292"/>
        <end position="318"/>
    </location>
</feature>
<gene>
    <name evidence="2" type="ORF">BDW02DRAFT_649661</name>
</gene>
<proteinExistence type="predicted"/>
<dbReference type="AlphaFoldDB" id="A0A6A5K4W2"/>
<feature type="compositionally biased region" description="Acidic residues" evidence="1">
    <location>
        <begin position="319"/>
        <end position="346"/>
    </location>
</feature>
<name>A0A6A5K4W2_9PLEO</name>
<keyword evidence="3" id="KW-1185">Reference proteome</keyword>
<evidence type="ECO:0000313" key="2">
    <source>
        <dbReference type="EMBL" id="KAF1831751.1"/>
    </source>
</evidence>
<feature type="region of interest" description="Disordered" evidence="1">
    <location>
        <begin position="31"/>
        <end position="50"/>
    </location>
</feature>
<sequence length="587" mass="64890">MAKAATSASIPDLSGSSSAVNIHNALSPALEAVGSRPRRAQRRPTKQTSYDLTNHAKAYLEGGQYASGYDFLYSLLAAGTSVSTPAQPYIGFLAPPAYLAYASSMIADPKFTTKAQSTDAVKGADAALRYLQCVHTTIDAPAYPTIRKAFTFPEERNRRRAPGHRNAESLSPRLGGDVERIAGEAANQKSLWYCADDFWHIVGWAFNCSVAHKKRWSRWKLWVSTMLDFLESDWEVCVRRSQEDEDVREAILQESLVWHYIVGDESIPTQRLRRRRIVKAIHATATPESRKDYPEIWSRETLEPQRKKDHQPVGKVDFETGEIGDYDSDEEMQDVSEMDVDADDDTSSTTSEDGIKNLRDAVEQLGGQDSIELRQRMIALLAQVALALPSSFTPFFDLCDNILEDFNQLPTITYAVLISTSKMPDRLQIASNANLLHPLISGKPPNYFLYEPTQSDFETKLFPLRGTTQSFALNAKISLVLEQMFMYMVDQDALTPTDKLRKAIETGIEARRGVHGTSRGAKGNPEEETQAKGLMEACAARLLGLLEVLEMAAGMAPQPKGEAAAFLSFGTGSSLSPAPDSDTEGDD</sequence>
<reference evidence="2" key="1">
    <citation type="submission" date="2020-01" db="EMBL/GenBank/DDBJ databases">
        <authorList>
            <consortium name="DOE Joint Genome Institute"/>
            <person name="Haridas S."/>
            <person name="Albert R."/>
            <person name="Binder M."/>
            <person name="Bloem J."/>
            <person name="Labutti K."/>
            <person name="Salamov A."/>
            <person name="Andreopoulos B."/>
            <person name="Baker S.E."/>
            <person name="Barry K."/>
            <person name="Bills G."/>
            <person name="Bluhm B.H."/>
            <person name="Cannon C."/>
            <person name="Castanera R."/>
            <person name="Culley D.E."/>
            <person name="Daum C."/>
            <person name="Ezra D."/>
            <person name="Gonzalez J.B."/>
            <person name="Henrissat B."/>
            <person name="Kuo A."/>
            <person name="Liang C."/>
            <person name="Lipzen A."/>
            <person name="Lutzoni F."/>
            <person name="Magnuson J."/>
            <person name="Mondo S."/>
            <person name="Nolan M."/>
            <person name="Ohm R."/>
            <person name="Pangilinan J."/>
            <person name="Park H.-J."/>
            <person name="Ramirez L."/>
            <person name="Alfaro M."/>
            <person name="Sun H."/>
            <person name="Tritt A."/>
            <person name="Yoshinaga Y."/>
            <person name="Zwiers L.-H."/>
            <person name="Turgeon B.G."/>
            <person name="Goodwin S.B."/>
            <person name="Spatafora J.W."/>
            <person name="Crous P.W."/>
            <person name="Grigoriev I.V."/>
        </authorList>
    </citation>
    <scope>NUCLEOTIDE SEQUENCE</scope>
    <source>
        <strain evidence="2">P77</strain>
    </source>
</reference>
<feature type="compositionally biased region" description="Basic residues" evidence="1">
    <location>
        <begin position="36"/>
        <end position="45"/>
    </location>
</feature>
<protein>
    <submittedName>
        <fullName evidence="2">Uncharacterized protein</fullName>
    </submittedName>
</protein>
<dbReference type="OrthoDB" id="5411773at2759"/>
<evidence type="ECO:0000256" key="1">
    <source>
        <dbReference type="SAM" id="MobiDB-lite"/>
    </source>
</evidence>
<feature type="region of interest" description="Disordered" evidence="1">
    <location>
        <begin position="292"/>
        <end position="355"/>
    </location>
</feature>
<organism evidence="2 3">
    <name type="scientific">Decorospora gaudefroyi</name>
    <dbReference type="NCBI Taxonomy" id="184978"/>
    <lineage>
        <taxon>Eukaryota</taxon>
        <taxon>Fungi</taxon>
        <taxon>Dikarya</taxon>
        <taxon>Ascomycota</taxon>
        <taxon>Pezizomycotina</taxon>
        <taxon>Dothideomycetes</taxon>
        <taxon>Pleosporomycetidae</taxon>
        <taxon>Pleosporales</taxon>
        <taxon>Pleosporineae</taxon>
        <taxon>Pleosporaceae</taxon>
        <taxon>Decorospora</taxon>
    </lineage>
</organism>
<dbReference type="Proteomes" id="UP000800040">
    <property type="component" value="Unassembled WGS sequence"/>
</dbReference>
<accession>A0A6A5K4W2</accession>